<evidence type="ECO:0000256" key="2">
    <source>
        <dbReference type="ARBA" id="ARBA00023125"/>
    </source>
</evidence>
<dbReference type="Gene3D" id="1.10.10.60">
    <property type="entry name" value="Homeodomain-like"/>
    <property type="match status" value="1"/>
</dbReference>
<evidence type="ECO:0000259" key="4">
    <source>
        <dbReference type="PROSITE" id="PS01124"/>
    </source>
</evidence>
<organism evidence="5 6">
    <name type="scientific">Agaribacillus aureus</name>
    <dbReference type="NCBI Taxonomy" id="3051825"/>
    <lineage>
        <taxon>Bacteria</taxon>
        <taxon>Pseudomonadati</taxon>
        <taxon>Bacteroidota</taxon>
        <taxon>Cytophagia</taxon>
        <taxon>Cytophagales</taxon>
        <taxon>Splendidivirgaceae</taxon>
        <taxon>Agaribacillus</taxon>
    </lineage>
</organism>
<accession>A0ABT8L3W8</accession>
<feature type="domain" description="HTH araC/xylS-type" evidence="4">
    <location>
        <begin position="176"/>
        <end position="267"/>
    </location>
</feature>
<proteinExistence type="predicted"/>
<gene>
    <name evidence="5" type="ORF">QQ020_10215</name>
</gene>
<protein>
    <submittedName>
        <fullName evidence="5">AraC family transcriptional regulator</fullName>
    </submittedName>
</protein>
<evidence type="ECO:0000313" key="5">
    <source>
        <dbReference type="EMBL" id="MDN5212423.1"/>
    </source>
</evidence>
<sequence>MITAYTSFNENTSFHLRKFNFDGVTDFLGLTEYFRSKQDLLYIPKNTVSIVLAGEKLMYCHGRLINMSPGDLLFLPAGTYLFSKIGSGQTRFKSANICLDETFVDPAPNPRVGLKPRLSALNNDFPLTRALIDLKANELREQISYEEARPVIKELNDRFDLAGEDTGDRLVFKSKIHRNLLSLGSLPEFAEACNMSLATFKRHFTLIFGASPKKWLVNRRLELADYYLITQKLLVKEVCYLTGFNNVSYFVQKYKQRFGYLPGRWKK</sequence>
<dbReference type="Pfam" id="PF12833">
    <property type="entry name" value="HTH_18"/>
    <property type="match status" value="1"/>
</dbReference>
<evidence type="ECO:0000313" key="6">
    <source>
        <dbReference type="Proteomes" id="UP001172083"/>
    </source>
</evidence>
<keyword evidence="3" id="KW-0804">Transcription</keyword>
<dbReference type="RefSeq" id="WP_346757740.1">
    <property type="nucleotide sequence ID" value="NZ_JAUJEB010000001.1"/>
</dbReference>
<dbReference type="SUPFAM" id="SSF46689">
    <property type="entry name" value="Homeodomain-like"/>
    <property type="match status" value="1"/>
</dbReference>
<dbReference type="SMART" id="SM00342">
    <property type="entry name" value="HTH_ARAC"/>
    <property type="match status" value="1"/>
</dbReference>
<keyword evidence="2" id="KW-0238">DNA-binding</keyword>
<dbReference type="EMBL" id="JAUJEB010000001">
    <property type="protein sequence ID" value="MDN5212423.1"/>
    <property type="molecule type" value="Genomic_DNA"/>
</dbReference>
<keyword evidence="6" id="KW-1185">Reference proteome</keyword>
<dbReference type="PANTHER" id="PTHR43280">
    <property type="entry name" value="ARAC-FAMILY TRANSCRIPTIONAL REGULATOR"/>
    <property type="match status" value="1"/>
</dbReference>
<comment type="caution">
    <text evidence="5">The sequence shown here is derived from an EMBL/GenBank/DDBJ whole genome shotgun (WGS) entry which is preliminary data.</text>
</comment>
<name>A0ABT8L3W8_9BACT</name>
<evidence type="ECO:0000256" key="1">
    <source>
        <dbReference type="ARBA" id="ARBA00023015"/>
    </source>
</evidence>
<evidence type="ECO:0000256" key="3">
    <source>
        <dbReference type="ARBA" id="ARBA00023163"/>
    </source>
</evidence>
<dbReference type="Proteomes" id="UP001172083">
    <property type="component" value="Unassembled WGS sequence"/>
</dbReference>
<dbReference type="InterPro" id="IPR009057">
    <property type="entry name" value="Homeodomain-like_sf"/>
</dbReference>
<dbReference type="PROSITE" id="PS01124">
    <property type="entry name" value="HTH_ARAC_FAMILY_2"/>
    <property type="match status" value="1"/>
</dbReference>
<dbReference type="PANTHER" id="PTHR43280:SF2">
    <property type="entry name" value="HTH-TYPE TRANSCRIPTIONAL REGULATOR EXSA"/>
    <property type="match status" value="1"/>
</dbReference>
<dbReference type="InterPro" id="IPR018060">
    <property type="entry name" value="HTH_AraC"/>
</dbReference>
<reference evidence="5" key="1">
    <citation type="submission" date="2023-06" db="EMBL/GenBank/DDBJ databases">
        <title>Genomic of Agaribacillus aureum.</title>
        <authorList>
            <person name="Wang G."/>
        </authorList>
    </citation>
    <scope>NUCLEOTIDE SEQUENCE</scope>
    <source>
        <strain evidence="5">BMA12</strain>
    </source>
</reference>
<keyword evidence="1" id="KW-0805">Transcription regulation</keyword>